<dbReference type="Pfam" id="PF02771">
    <property type="entry name" value="Acyl-CoA_dh_N"/>
    <property type="match status" value="1"/>
</dbReference>
<evidence type="ECO:0000259" key="8">
    <source>
        <dbReference type="Pfam" id="PF02771"/>
    </source>
</evidence>
<evidence type="ECO:0000256" key="1">
    <source>
        <dbReference type="ARBA" id="ARBA00001974"/>
    </source>
</evidence>
<dbReference type="Gene3D" id="1.10.540.10">
    <property type="entry name" value="Acyl-CoA dehydrogenase/oxidase, N-terminal domain"/>
    <property type="match status" value="1"/>
</dbReference>
<comment type="similarity">
    <text evidence="2">Belongs to the acyl-CoA dehydrogenase family.</text>
</comment>
<dbReference type="InterPro" id="IPR009075">
    <property type="entry name" value="AcylCo_DH/oxidase_C"/>
</dbReference>
<dbReference type="PANTHER" id="PTHR43292">
    <property type="entry name" value="ACYL-COA DEHYDROGENASE"/>
    <property type="match status" value="1"/>
</dbReference>
<dbReference type="SUPFAM" id="SSF47203">
    <property type="entry name" value="Acyl-CoA dehydrogenase C-terminal domain-like"/>
    <property type="match status" value="1"/>
</dbReference>
<keyword evidence="3" id="KW-0285">Flavoprotein</keyword>
<feature type="domain" description="Acyl-CoA dehydrogenase/oxidase C-terminal" evidence="6">
    <location>
        <begin position="232"/>
        <end position="375"/>
    </location>
</feature>
<organism evidence="9">
    <name type="scientific">freshwater metagenome</name>
    <dbReference type="NCBI Taxonomy" id="449393"/>
    <lineage>
        <taxon>unclassified sequences</taxon>
        <taxon>metagenomes</taxon>
        <taxon>ecological metagenomes</taxon>
    </lineage>
</organism>
<evidence type="ECO:0000256" key="3">
    <source>
        <dbReference type="ARBA" id="ARBA00022630"/>
    </source>
</evidence>
<dbReference type="InterPro" id="IPR052161">
    <property type="entry name" value="Mycobact_Acyl-CoA_DH"/>
</dbReference>
<comment type="cofactor">
    <cofactor evidence="1">
        <name>FAD</name>
        <dbReference type="ChEBI" id="CHEBI:57692"/>
    </cofactor>
</comment>
<dbReference type="InterPro" id="IPR009100">
    <property type="entry name" value="AcylCoA_DH/oxidase_NM_dom_sf"/>
</dbReference>
<dbReference type="Gene3D" id="1.20.140.10">
    <property type="entry name" value="Butyryl-CoA Dehydrogenase, subunit A, domain 3"/>
    <property type="match status" value="1"/>
</dbReference>
<evidence type="ECO:0000256" key="5">
    <source>
        <dbReference type="ARBA" id="ARBA00023002"/>
    </source>
</evidence>
<evidence type="ECO:0000256" key="2">
    <source>
        <dbReference type="ARBA" id="ARBA00009347"/>
    </source>
</evidence>
<dbReference type="InterPro" id="IPR037069">
    <property type="entry name" value="AcylCoA_DH/ox_N_sf"/>
</dbReference>
<evidence type="ECO:0000259" key="6">
    <source>
        <dbReference type="Pfam" id="PF00441"/>
    </source>
</evidence>
<proteinExistence type="inferred from homology"/>
<dbReference type="EMBL" id="CAEZZU010000215">
    <property type="protein sequence ID" value="CAB4788824.1"/>
    <property type="molecule type" value="Genomic_DNA"/>
</dbReference>
<evidence type="ECO:0000313" key="9">
    <source>
        <dbReference type="EMBL" id="CAB4788824.1"/>
    </source>
</evidence>
<dbReference type="GO" id="GO:0016627">
    <property type="term" value="F:oxidoreductase activity, acting on the CH-CH group of donors"/>
    <property type="evidence" value="ECO:0007669"/>
    <property type="project" value="InterPro"/>
</dbReference>
<dbReference type="GO" id="GO:0005886">
    <property type="term" value="C:plasma membrane"/>
    <property type="evidence" value="ECO:0007669"/>
    <property type="project" value="TreeGrafter"/>
</dbReference>
<dbReference type="InterPro" id="IPR006091">
    <property type="entry name" value="Acyl-CoA_Oxase/DH_mid-dom"/>
</dbReference>
<dbReference type="SUPFAM" id="SSF56645">
    <property type="entry name" value="Acyl-CoA dehydrogenase NM domain-like"/>
    <property type="match status" value="1"/>
</dbReference>
<dbReference type="PANTHER" id="PTHR43292:SF3">
    <property type="entry name" value="ACYL-COA DEHYDROGENASE FADE29"/>
    <property type="match status" value="1"/>
</dbReference>
<dbReference type="GO" id="GO:0050660">
    <property type="term" value="F:flavin adenine dinucleotide binding"/>
    <property type="evidence" value="ECO:0007669"/>
    <property type="project" value="InterPro"/>
</dbReference>
<sequence>MELAFSPSEEIFRREVRAWLLENVPAKAMPSGDTREGFAAHIEWERRLFDARLAVVSWPEEFGGRDASLWEWIIFEEEYYRAGAPQRVTQNGIFLLAPSIFQFGTPEQQARFLPKMASGEETWCQGWSEPDAGSDLAAVSSKAVRDEEAGGWRLTGQKTWTTRGAFCTHLFGLFRTDPDAQRHHGLTYFLMPLDTPGITVRGFGRLDGDEGFAEVFFEDAFVPDDLVLGEVNSGWGVAMATAGSERGLTLRSPGRFTATADRLVALWREHADPSDTELRDAVTQAWIDAEAYRLQTLGVVTTLSKGGRAGPEASMVKIFWSELDMRLHELAMRILGPRAEVADSSWAKGWQFSLSGPIYAGTNEIQRNVVAERVLGLPRK</sequence>
<keyword evidence="5" id="KW-0560">Oxidoreductase</keyword>
<feature type="domain" description="Acyl-CoA dehydrogenase/oxidase N-terminal" evidence="8">
    <location>
        <begin position="7"/>
        <end position="120"/>
    </location>
</feature>
<protein>
    <submittedName>
        <fullName evidence="9">Unannotated protein</fullName>
    </submittedName>
</protein>
<name>A0A6J6X0D6_9ZZZZ</name>
<gene>
    <name evidence="9" type="ORF">UFOPK2925_01281</name>
</gene>
<feature type="domain" description="Acyl-CoA oxidase/dehydrogenase middle" evidence="7">
    <location>
        <begin position="124"/>
        <end position="219"/>
    </location>
</feature>
<dbReference type="Gene3D" id="2.40.110.10">
    <property type="entry name" value="Butyryl-CoA Dehydrogenase, subunit A, domain 2"/>
    <property type="match status" value="1"/>
</dbReference>
<dbReference type="InterPro" id="IPR036250">
    <property type="entry name" value="AcylCo_DH-like_C"/>
</dbReference>
<evidence type="ECO:0000256" key="4">
    <source>
        <dbReference type="ARBA" id="ARBA00022827"/>
    </source>
</evidence>
<dbReference type="Pfam" id="PF00441">
    <property type="entry name" value="Acyl-CoA_dh_1"/>
    <property type="match status" value="1"/>
</dbReference>
<evidence type="ECO:0000259" key="7">
    <source>
        <dbReference type="Pfam" id="PF02770"/>
    </source>
</evidence>
<dbReference type="AlphaFoldDB" id="A0A6J6X0D6"/>
<dbReference type="InterPro" id="IPR046373">
    <property type="entry name" value="Acyl-CoA_Oxase/DH_mid-dom_sf"/>
</dbReference>
<reference evidence="9" key="1">
    <citation type="submission" date="2020-05" db="EMBL/GenBank/DDBJ databases">
        <authorList>
            <person name="Chiriac C."/>
            <person name="Salcher M."/>
            <person name="Ghai R."/>
            <person name="Kavagutti S V."/>
        </authorList>
    </citation>
    <scope>NUCLEOTIDE SEQUENCE</scope>
</reference>
<accession>A0A6J6X0D6</accession>
<keyword evidence="4" id="KW-0274">FAD</keyword>
<dbReference type="Pfam" id="PF02770">
    <property type="entry name" value="Acyl-CoA_dh_M"/>
    <property type="match status" value="1"/>
</dbReference>
<dbReference type="InterPro" id="IPR013786">
    <property type="entry name" value="AcylCoA_DH/ox_N"/>
</dbReference>